<dbReference type="EMBL" id="VFLP01000085">
    <property type="protein sequence ID" value="TRX88533.1"/>
    <property type="molecule type" value="Genomic_DNA"/>
</dbReference>
<evidence type="ECO:0000313" key="2">
    <source>
        <dbReference type="EMBL" id="TRX88533.1"/>
    </source>
</evidence>
<dbReference type="Gene3D" id="3.40.50.1820">
    <property type="entry name" value="alpha/beta hydrolase"/>
    <property type="match status" value="1"/>
</dbReference>
<evidence type="ECO:0000259" key="1">
    <source>
        <dbReference type="Pfam" id="PF12697"/>
    </source>
</evidence>
<dbReference type="AlphaFoldDB" id="A0A553HKR0"/>
<accession>A0A553HKR0</accession>
<dbReference type="SUPFAM" id="SSF53474">
    <property type="entry name" value="alpha/beta-Hydrolases"/>
    <property type="match status" value="1"/>
</dbReference>
<dbReference type="PANTHER" id="PTHR37017:SF11">
    <property type="entry name" value="ESTERASE_LIPASE_THIOESTERASE DOMAIN-CONTAINING PROTEIN"/>
    <property type="match status" value="1"/>
</dbReference>
<protein>
    <recommendedName>
        <fullName evidence="1">AB hydrolase-1 domain-containing protein</fullName>
    </recommendedName>
</protein>
<sequence>MAVTTTIETKTAPTIFFIPGAWHEPWVFDSVRSILSARGFETKASSLATVGSTGPKVGLPVDAARIRSALTILVNEGKEVVLVAHSYGGIVASNSVNGLGIQQRATSGLKGGIIMILYLAAFAIPVGTDLLMNFGGSYAPWWDISKGFFIPIQPLDVFYADVETSLAEKAVAALKPMPLKIVKEKSAYDPRGTFEAGYIFAEKDQALPISAQNAMFSQFPAGSFSARLDSSHSPFLSMPETLADTIENATKYVLAKRSSE</sequence>
<reference evidence="3" key="1">
    <citation type="submission" date="2019-06" db="EMBL/GenBank/DDBJ databases">
        <title>Draft genome sequence of the griseofulvin-producing fungus Xylaria cubensis strain G536.</title>
        <authorList>
            <person name="Mead M.E."/>
            <person name="Raja H.A."/>
            <person name="Steenwyk J.L."/>
            <person name="Knowles S.L."/>
            <person name="Oberlies N.H."/>
            <person name="Rokas A."/>
        </authorList>
    </citation>
    <scope>NUCLEOTIDE SEQUENCE [LARGE SCALE GENOMIC DNA]</scope>
    <source>
        <strain evidence="3">G536</strain>
    </source>
</reference>
<feature type="domain" description="AB hydrolase-1" evidence="1">
    <location>
        <begin position="15"/>
        <end position="244"/>
    </location>
</feature>
<dbReference type="Pfam" id="PF12697">
    <property type="entry name" value="Abhydrolase_6"/>
    <property type="match status" value="1"/>
</dbReference>
<organism evidence="2 3">
    <name type="scientific">Xylaria flabelliformis</name>
    <dbReference type="NCBI Taxonomy" id="2512241"/>
    <lineage>
        <taxon>Eukaryota</taxon>
        <taxon>Fungi</taxon>
        <taxon>Dikarya</taxon>
        <taxon>Ascomycota</taxon>
        <taxon>Pezizomycotina</taxon>
        <taxon>Sordariomycetes</taxon>
        <taxon>Xylariomycetidae</taxon>
        <taxon>Xylariales</taxon>
        <taxon>Xylariaceae</taxon>
        <taxon>Xylaria</taxon>
    </lineage>
</organism>
<evidence type="ECO:0000313" key="3">
    <source>
        <dbReference type="Proteomes" id="UP000319160"/>
    </source>
</evidence>
<dbReference type="InterPro" id="IPR052897">
    <property type="entry name" value="Sec-Metab_Biosynth_Hydrolase"/>
</dbReference>
<name>A0A553HKR0_9PEZI</name>
<dbReference type="InterPro" id="IPR029058">
    <property type="entry name" value="AB_hydrolase_fold"/>
</dbReference>
<dbReference type="Proteomes" id="UP000319160">
    <property type="component" value="Unassembled WGS sequence"/>
</dbReference>
<comment type="caution">
    <text evidence="2">The sequence shown here is derived from an EMBL/GenBank/DDBJ whole genome shotgun (WGS) entry which is preliminary data.</text>
</comment>
<gene>
    <name evidence="2" type="ORF">FHL15_010572</name>
</gene>
<proteinExistence type="predicted"/>
<dbReference type="STRING" id="2512241.A0A553HKR0"/>
<dbReference type="OrthoDB" id="408373at2759"/>
<dbReference type="PANTHER" id="PTHR37017">
    <property type="entry name" value="AB HYDROLASE-1 DOMAIN-CONTAINING PROTEIN-RELATED"/>
    <property type="match status" value="1"/>
</dbReference>
<keyword evidence="3" id="KW-1185">Reference proteome</keyword>
<dbReference type="InterPro" id="IPR000073">
    <property type="entry name" value="AB_hydrolase_1"/>
</dbReference>